<feature type="compositionally biased region" description="Polar residues" evidence="1">
    <location>
        <begin position="418"/>
        <end position="428"/>
    </location>
</feature>
<evidence type="ECO:0000313" key="2">
    <source>
        <dbReference type="EMBL" id="CAJ0560130.1"/>
    </source>
</evidence>
<feature type="compositionally biased region" description="Basic and acidic residues" evidence="1">
    <location>
        <begin position="1"/>
        <end position="23"/>
    </location>
</feature>
<protein>
    <submittedName>
        <fullName evidence="2">Uncharacterized protein</fullName>
    </submittedName>
</protein>
<dbReference type="AlphaFoldDB" id="A0AA36C768"/>
<feature type="region of interest" description="Disordered" evidence="1">
    <location>
        <begin position="447"/>
        <end position="480"/>
    </location>
</feature>
<proteinExistence type="predicted"/>
<comment type="caution">
    <text evidence="2">The sequence shown here is derived from an EMBL/GenBank/DDBJ whole genome shotgun (WGS) entry which is preliminary data.</text>
</comment>
<gene>
    <name evidence="2" type="ORF">MSPICULIGERA_LOCUS1465</name>
</gene>
<keyword evidence="3" id="KW-1185">Reference proteome</keyword>
<feature type="region of interest" description="Disordered" evidence="1">
    <location>
        <begin position="1"/>
        <end position="32"/>
    </location>
</feature>
<feature type="non-terminal residue" evidence="2">
    <location>
        <position position="1"/>
    </location>
</feature>
<dbReference type="Proteomes" id="UP001177023">
    <property type="component" value="Unassembled WGS sequence"/>
</dbReference>
<sequence>MVDARVQHHVPEAEDARHSEAHRQGQAAVEAPDDAAKCRGAVLAFFGRIAPGRDRPPTGGNLTKIGMLTNLRVLQLAGCIVDTIGALLAVNFEKLTPLTELSSSSSRSSQSIARHQEDRAAAVHTELASLQTLELHCEITDNGFFKRCIEAFFPKNPVLLRLNGFTCRLPDPKKLDVAYKSQISAGTKYNRNTILYLLRDSTTANGPAPATPSKLPATMSNIAGAHISLRTMAPPPPPHNKRIAGVASRTPPKETTPNAPPHHLITQFPVRTPTRETAGGIIHAHNTPHNSPRWDQKHHQDAANDNQHHQRAIDHRHPPTMTHSTHGSRTRAEERLEQDQMSRPLSLEGCAHPLLLNPTPGRVLRSINRQPSAPQITTSNVILHSPTRHLGPAHPPMPLPISQHQSTPPQHNIINNNPTSSPSRRLQDSQFIQTPRISLDSFVRLRHSQQEPRTAGSPISNNPQQRLSLRAKKRQQRRAVQSEYVDAPLNAFPPTWRPIPIHREAPPPPSAATAQRNPSYLSATLLHKDTLRTSPRVSSRL</sequence>
<name>A0AA36C768_9BILA</name>
<evidence type="ECO:0000256" key="1">
    <source>
        <dbReference type="SAM" id="MobiDB-lite"/>
    </source>
</evidence>
<feature type="region of interest" description="Disordered" evidence="1">
    <location>
        <begin position="246"/>
        <end position="265"/>
    </location>
</feature>
<evidence type="ECO:0000313" key="3">
    <source>
        <dbReference type="Proteomes" id="UP001177023"/>
    </source>
</evidence>
<accession>A0AA36C768</accession>
<feature type="region of interest" description="Disordered" evidence="1">
    <location>
        <begin position="391"/>
        <end position="428"/>
    </location>
</feature>
<feature type="compositionally biased region" description="Basic and acidic residues" evidence="1">
    <location>
        <begin position="292"/>
        <end position="317"/>
    </location>
</feature>
<organism evidence="2 3">
    <name type="scientific">Mesorhabditis spiculigera</name>
    <dbReference type="NCBI Taxonomy" id="96644"/>
    <lineage>
        <taxon>Eukaryota</taxon>
        <taxon>Metazoa</taxon>
        <taxon>Ecdysozoa</taxon>
        <taxon>Nematoda</taxon>
        <taxon>Chromadorea</taxon>
        <taxon>Rhabditida</taxon>
        <taxon>Rhabditina</taxon>
        <taxon>Rhabditomorpha</taxon>
        <taxon>Rhabditoidea</taxon>
        <taxon>Rhabditidae</taxon>
        <taxon>Mesorhabditinae</taxon>
        <taxon>Mesorhabditis</taxon>
    </lineage>
</organism>
<dbReference type="EMBL" id="CATQJA010000422">
    <property type="protein sequence ID" value="CAJ0560130.1"/>
    <property type="molecule type" value="Genomic_DNA"/>
</dbReference>
<feature type="region of interest" description="Disordered" evidence="1">
    <location>
        <begin position="285"/>
        <end position="332"/>
    </location>
</feature>
<reference evidence="2" key="1">
    <citation type="submission" date="2023-06" db="EMBL/GenBank/DDBJ databases">
        <authorList>
            <person name="Delattre M."/>
        </authorList>
    </citation>
    <scope>NUCLEOTIDE SEQUENCE</scope>
    <source>
        <strain evidence="2">AF72</strain>
    </source>
</reference>